<reference evidence="1 2" key="1">
    <citation type="journal article" date="2024" name="Ann. Entomol. Soc. Am.">
        <title>Genomic analyses of the southern and eastern yellowjacket wasps (Hymenoptera: Vespidae) reveal evolutionary signatures of social life.</title>
        <authorList>
            <person name="Catto M.A."/>
            <person name="Caine P.B."/>
            <person name="Orr S.E."/>
            <person name="Hunt B.G."/>
            <person name="Goodisman M.A.D."/>
        </authorList>
    </citation>
    <scope>NUCLEOTIDE SEQUENCE [LARGE SCALE GENOMIC DNA]</scope>
    <source>
        <strain evidence="1">232</strain>
        <tissue evidence="1">Head and thorax</tissue>
    </source>
</reference>
<dbReference type="AlphaFoldDB" id="A0ABD2CM57"/>
<evidence type="ECO:0000313" key="2">
    <source>
        <dbReference type="Proteomes" id="UP001607303"/>
    </source>
</evidence>
<name>A0ABD2CM57_VESMC</name>
<dbReference type="EMBL" id="JAYRBN010000037">
    <property type="protein sequence ID" value="KAL2746186.1"/>
    <property type="molecule type" value="Genomic_DNA"/>
</dbReference>
<keyword evidence="2" id="KW-1185">Reference proteome</keyword>
<protein>
    <submittedName>
        <fullName evidence="1">Uncharacterized protein</fullName>
    </submittedName>
</protein>
<proteinExistence type="predicted"/>
<organism evidence="1 2">
    <name type="scientific">Vespula maculifrons</name>
    <name type="common">Eastern yellow jacket</name>
    <name type="synonym">Wasp</name>
    <dbReference type="NCBI Taxonomy" id="7453"/>
    <lineage>
        <taxon>Eukaryota</taxon>
        <taxon>Metazoa</taxon>
        <taxon>Ecdysozoa</taxon>
        <taxon>Arthropoda</taxon>
        <taxon>Hexapoda</taxon>
        <taxon>Insecta</taxon>
        <taxon>Pterygota</taxon>
        <taxon>Neoptera</taxon>
        <taxon>Endopterygota</taxon>
        <taxon>Hymenoptera</taxon>
        <taxon>Apocrita</taxon>
        <taxon>Aculeata</taxon>
        <taxon>Vespoidea</taxon>
        <taxon>Vespidae</taxon>
        <taxon>Vespinae</taxon>
        <taxon>Vespula</taxon>
    </lineage>
</organism>
<dbReference type="Proteomes" id="UP001607303">
    <property type="component" value="Unassembled WGS sequence"/>
</dbReference>
<gene>
    <name evidence="1" type="ORF">V1477_004556</name>
</gene>
<evidence type="ECO:0000313" key="1">
    <source>
        <dbReference type="EMBL" id="KAL2746186.1"/>
    </source>
</evidence>
<comment type="caution">
    <text evidence="1">The sequence shown here is derived from an EMBL/GenBank/DDBJ whole genome shotgun (WGS) entry which is preliminary data.</text>
</comment>
<sequence length="72" mass="8232">MLYCSMISRTMFMFKILGNDHIDGICLLRHMLCKLVESSTAGLKNYVVLKSFGAPNLTFSLIPEKEYINKKN</sequence>
<accession>A0ABD2CM57</accession>